<dbReference type="InterPro" id="IPR013130">
    <property type="entry name" value="Fe3_Rdtase_TM_dom"/>
</dbReference>
<evidence type="ECO:0000256" key="5">
    <source>
        <dbReference type="SAM" id="Phobius"/>
    </source>
</evidence>
<evidence type="ECO:0000259" key="6">
    <source>
        <dbReference type="Pfam" id="PF01794"/>
    </source>
</evidence>
<sequence>MFRPKALLIWAVFAVLMIVPLVFAAFSPLLEWRDPVYIMAGFAGIIGLAIMLAQPLLVAGLLPGLPPSRGRMLHRWGGVLLVGAVILHVVGLWITSPPDVIDVLLMRSPTPFAVWGLLAMWAVFVAALWAAMRKRIPLRYWRFGHTVLVSLAIVGTVPHAVLIYGTMETVTKTLLCAAVIAATVKVIITRKAWRIRARQTSR</sequence>
<evidence type="ECO:0000256" key="3">
    <source>
        <dbReference type="ARBA" id="ARBA00022989"/>
    </source>
</evidence>
<dbReference type="Proteomes" id="UP001440612">
    <property type="component" value="Chromosome"/>
</dbReference>
<keyword evidence="3 5" id="KW-1133">Transmembrane helix</keyword>
<evidence type="ECO:0000313" key="8">
    <source>
        <dbReference type="Proteomes" id="UP001440612"/>
    </source>
</evidence>
<feature type="transmembrane region" description="Helical" evidence="5">
    <location>
        <begin position="40"/>
        <end position="64"/>
    </location>
</feature>
<evidence type="ECO:0000256" key="2">
    <source>
        <dbReference type="ARBA" id="ARBA00022692"/>
    </source>
</evidence>
<reference evidence="8" key="1">
    <citation type="submission" date="2024-04" db="EMBL/GenBank/DDBJ databases">
        <title>Phylogenomic analyses of a clade within the roseobacter group suggest taxonomic reassignments of species of the genera Aestuariivita, Citreicella, Loktanella, Nautella, Pelagibaca, Ruegeria, Thalassobius, Thiobacimonas and Tropicibacter, and the proposal o.</title>
        <authorList>
            <person name="Jeon C.O."/>
        </authorList>
    </citation>
    <scope>NUCLEOTIDE SEQUENCE [LARGE SCALE GENOMIC DNA]</scope>
    <source>
        <strain evidence="8">BS5-3</strain>
    </source>
</reference>
<comment type="subcellular location">
    <subcellularLocation>
        <location evidence="1">Membrane</location>
        <topology evidence="1">Multi-pass membrane protein</topology>
    </subcellularLocation>
</comment>
<keyword evidence="2 5" id="KW-0812">Transmembrane</keyword>
<feature type="transmembrane region" description="Helical" evidence="5">
    <location>
        <begin position="143"/>
        <end position="164"/>
    </location>
</feature>
<gene>
    <name evidence="7" type="ORF">AABB29_03365</name>
</gene>
<name>A0ABZ2V8Q5_9RHOB</name>
<feature type="transmembrane region" description="Helical" evidence="5">
    <location>
        <begin position="114"/>
        <end position="131"/>
    </location>
</feature>
<dbReference type="Pfam" id="PF01794">
    <property type="entry name" value="Ferric_reduct"/>
    <property type="match status" value="1"/>
</dbReference>
<organism evidence="7 8">
    <name type="scientific">Yoonia phaeophyticola</name>
    <dbReference type="NCBI Taxonomy" id="3137369"/>
    <lineage>
        <taxon>Bacteria</taxon>
        <taxon>Pseudomonadati</taxon>
        <taxon>Pseudomonadota</taxon>
        <taxon>Alphaproteobacteria</taxon>
        <taxon>Rhodobacterales</taxon>
        <taxon>Paracoccaceae</taxon>
        <taxon>Yoonia</taxon>
    </lineage>
</organism>
<evidence type="ECO:0000256" key="4">
    <source>
        <dbReference type="ARBA" id="ARBA00023136"/>
    </source>
</evidence>
<feature type="domain" description="Ferric oxidoreductase" evidence="6">
    <location>
        <begin position="44"/>
        <end position="155"/>
    </location>
</feature>
<evidence type="ECO:0000256" key="1">
    <source>
        <dbReference type="ARBA" id="ARBA00004141"/>
    </source>
</evidence>
<evidence type="ECO:0000313" key="7">
    <source>
        <dbReference type="EMBL" id="WZC49705.1"/>
    </source>
</evidence>
<keyword evidence="8" id="KW-1185">Reference proteome</keyword>
<proteinExistence type="predicted"/>
<dbReference type="RefSeq" id="WP_341367815.1">
    <property type="nucleotide sequence ID" value="NZ_CP150951.2"/>
</dbReference>
<accession>A0ABZ2V8Q5</accession>
<protein>
    <submittedName>
        <fullName evidence="7">Ferric reductase-like transmembrane domain-containing protein</fullName>
    </submittedName>
</protein>
<feature type="transmembrane region" description="Helical" evidence="5">
    <location>
        <begin position="76"/>
        <end position="94"/>
    </location>
</feature>
<dbReference type="EMBL" id="CP150951">
    <property type="protein sequence ID" value="WZC49705.1"/>
    <property type="molecule type" value="Genomic_DNA"/>
</dbReference>
<keyword evidence="4 5" id="KW-0472">Membrane</keyword>
<feature type="transmembrane region" description="Helical" evidence="5">
    <location>
        <begin position="170"/>
        <end position="188"/>
    </location>
</feature>